<dbReference type="GO" id="GO:0004853">
    <property type="term" value="F:uroporphyrinogen decarboxylase activity"/>
    <property type="evidence" value="ECO:0007669"/>
    <property type="project" value="InterPro"/>
</dbReference>
<evidence type="ECO:0000259" key="1">
    <source>
        <dbReference type="Pfam" id="PF01208"/>
    </source>
</evidence>
<sequence>MQIYDHDKEELKGLMDRVREIASEPRNTERVKFWQPQPDTARDHWRGTPRPRAELPRAPITVEPEIPMWAAMLGFKVDEFYTNPATYLKYQLKMMIYRYEHWADETCIGTEVPIWLGATFESSLLGAETIYAPDASPWLDREPVIVTEDDLDRLEYPDFRTSGLMPRAHQYYEVLGELLDDDFKVTFPEWGRSPFGVAFHIRRYEQLALDMATNPDFTHRMMRFITDARKHWVQERAKFLDMSVEKGNLYNDEVNTPTLSPKMFEEFVLPYEQELSAFHGGILYWHSCGETTRLAPLIAKIPNLEMFHVGPWTDPAKTVQAFEGKMPLEFCLHPLRDVQQATEAEMESKLVEIAEACGPCPYTVRADGLQVATSLQHELDQVDTWIKVADRVLRNSQA</sequence>
<gene>
    <name evidence="2" type="ORF">GF339_02730</name>
</gene>
<evidence type="ECO:0000313" key="3">
    <source>
        <dbReference type="Proteomes" id="UP000649604"/>
    </source>
</evidence>
<dbReference type="PANTHER" id="PTHR47099:SF1">
    <property type="entry name" value="METHYLCOBAMIDE:COM METHYLTRANSFERASE MTBA"/>
    <property type="match status" value="1"/>
</dbReference>
<evidence type="ECO:0000313" key="2">
    <source>
        <dbReference type="EMBL" id="MBD3323470.1"/>
    </source>
</evidence>
<dbReference type="SUPFAM" id="SSF51726">
    <property type="entry name" value="UROD/MetE-like"/>
    <property type="match status" value="1"/>
</dbReference>
<dbReference type="Pfam" id="PF01208">
    <property type="entry name" value="URO-D"/>
    <property type="match status" value="1"/>
</dbReference>
<feature type="domain" description="Uroporphyrinogen decarboxylase (URO-D)" evidence="1">
    <location>
        <begin position="119"/>
        <end position="328"/>
    </location>
</feature>
<proteinExistence type="predicted"/>
<dbReference type="GO" id="GO:0006779">
    <property type="term" value="P:porphyrin-containing compound biosynthetic process"/>
    <property type="evidence" value="ECO:0007669"/>
    <property type="project" value="InterPro"/>
</dbReference>
<organism evidence="2 3">
    <name type="scientific">candidate division KSB3 bacterium</name>
    <dbReference type="NCBI Taxonomy" id="2044937"/>
    <lineage>
        <taxon>Bacteria</taxon>
        <taxon>candidate division KSB3</taxon>
    </lineage>
</organism>
<name>A0A9D5JSU5_9BACT</name>
<dbReference type="EMBL" id="WJJP01000081">
    <property type="protein sequence ID" value="MBD3323470.1"/>
    <property type="molecule type" value="Genomic_DNA"/>
</dbReference>
<comment type="caution">
    <text evidence="2">The sequence shown here is derived from an EMBL/GenBank/DDBJ whole genome shotgun (WGS) entry which is preliminary data.</text>
</comment>
<dbReference type="Gene3D" id="3.20.20.210">
    <property type="match status" value="1"/>
</dbReference>
<dbReference type="AlphaFoldDB" id="A0A9D5JSU5"/>
<reference evidence="2" key="1">
    <citation type="submission" date="2019-11" db="EMBL/GenBank/DDBJ databases">
        <title>Microbial mats filling the niche in hypersaline microbial mats.</title>
        <authorList>
            <person name="Wong H.L."/>
            <person name="Macleod F.I."/>
            <person name="White R.A. III"/>
            <person name="Burns B.P."/>
        </authorList>
    </citation>
    <scope>NUCLEOTIDE SEQUENCE</scope>
    <source>
        <strain evidence="2">Rbin_158</strain>
    </source>
</reference>
<protein>
    <recommendedName>
        <fullName evidence="1">Uroporphyrinogen decarboxylase (URO-D) domain-containing protein</fullName>
    </recommendedName>
</protein>
<dbReference type="InterPro" id="IPR052024">
    <property type="entry name" value="Methanogen_methyltrans"/>
</dbReference>
<dbReference type="PANTHER" id="PTHR47099">
    <property type="entry name" value="METHYLCOBAMIDE:COM METHYLTRANSFERASE MTBA"/>
    <property type="match status" value="1"/>
</dbReference>
<dbReference type="InterPro" id="IPR038071">
    <property type="entry name" value="UROD/MetE-like_sf"/>
</dbReference>
<dbReference type="InterPro" id="IPR000257">
    <property type="entry name" value="Uroporphyrinogen_deCOase"/>
</dbReference>
<dbReference type="Proteomes" id="UP000649604">
    <property type="component" value="Unassembled WGS sequence"/>
</dbReference>
<accession>A0A9D5JSU5</accession>